<gene>
    <name evidence="2" type="ORF">CRG98_000987</name>
</gene>
<accession>A0A2I0LD65</accession>
<sequence length="116" mass="12683">MARYLASTEDLEIVVCCLVFQEIGLPPKVMKYPVKDRRVIGQLAESASQIAELQPSDGEIQEATNHTTRKISGREKKPCRANEQAQRNRADWANLAGGLSGVMLGQMRPSVATGLS</sequence>
<comment type="caution">
    <text evidence="2">The sequence shown here is derived from an EMBL/GenBank/DDBJ whole genome shotgun (WGS) entry which is preliminary data.</text>
</comment>
<feature type="compositionally biased region" description="Basic and acidic residues" evidence="1">
    <location>
        <begin position="72"/>
        <end position="87"/>
    </location>
</feature>
<dbReference type="AlphaFoldDB" id="A0A2I0LD65"/>
<feature type="region of interest" description="Disordered" evidence="1">
    <location>
        <begin position="56"/>
        <end position="87"/>
    </location>
</feature>
<dbReference type="EMBL" id="PGOL01000038">
    <property type="protein sequence ID" value="PKI78610.1"/>
    <property type="molecule type" value="Genomic_DNA"/>
</dbReference>
<proteinExistence type="predicted"/>
<evidence type="ECO:0000313" key="2">
    <source>
        <dbReference type="EMBL" id="PKI78610.1"/>
    </source>
</evidence>
<evidence type="ECO:0000313" key="3">
    <source>
        <dbReference type="Proteomes" id="UP000233551"/>
    </source>
</evidence>
<organism evidence="2 3">
    <name type="scientific">Punica granatum</name>
    <name type="common">Pomegranate</name>
    <dbReference type="NCBI Taxonomy" id="22663"/>
    <lineage>
        <taxon>Eukaryota</taxon>
        <taxon>Viridiplantae</taxon>
        <taxon>Streptophyta</taxon>
        <taxon>Embryophyta</taxon>
        <taxon>Tracheophyta</taxon>
        <taxon>Spermatophyta</taxon>
        <taxon>Magnoliopsida</taxon>
        <taxon>eudicotyledons</taxon>
        <taxon>Gunneridae</taxon>
        <taxon>Pentapetalae</taxon>
        <taxon>rosids</taxon>
        <taxon>malvids</taxon>
        <taxon>Myrtales</taxon>
        <taxon>Lythraceae</taxon>
        <taxon>Punica</taxon>
    </lineage>
</organism>
<name>A0A2I0LD65_PUNGR</name>
<protein>
    <submittedName>
        <fullName evidence="2">Uncharacterized protein</fullName>
    </submittedName>
</protein>
<keyword evidence="3" id="KW-1185">Reference proteome</keyword>
<reference evidence="2 3" key="1">
    <citation type="submission" date="2017-11" db="EMBL/GenBank/DDBJ databases">
        <title>De-novo sequencing of pomegranate (Punica granatum L.) genome.</title>
        <authorList>
            <person name="Akparov Z."/>
            <person name="Amiraslanov A."/>
            <person name="Hajiyeva S."/>
            <person name="Abbasov M."/>
            <person name="Kaur K."/>
            <person name="Hamwieh A."/>
            <person name="Solovyev V."/>
            <person name="Salamov A."/>
            <person name="Braich B."/>
            <person name="Kosarev P."/>
            <person name="Mahmoud A."/>
            <person name="Hajiyev E."/>
            <person name="Babayeva S."/>
            <person name="Izzatullayeva V."/>
            <person name="Mammadov A."/>
            <person name="Mammadov A."/>
            <person name="Sharifova S."/>
            <person name="Ojaghi J."/>
            <person name="Eynullazada K."/>
            <person name="Bayramov B."/>
            <person name="Abdulazimova A."/>
            <person name="Shahmuradov I."/>
        </authorList>
    </citation>
    <scope>NUCLEOTIDE SEQUENCE [LARGE SCALE GENOMIC DNA]</scope>
    <source>
        <strain evidence="3">cv. AG2017</strain>
        <tissue evidence="2">Leaf</tissue>
    </source>
</reference>
<evidence type="ECO:0000256" key="1">
    <source>
        <dbReference type="SAM" id="MobiDB-lite"/>
    </source>
</evidence>
<dbReference type="Proteomes" id="UP000233551">
    <property type="component" value="Unassembled WGS sequence"/>
</dbReference>